<keyword evidence="4 8" id="KW-1133">Transmembrane helix</keyword>
<protein>
    <submittedName>
        <fullName evidence="10">Transmembrane protein 41a</fullName>
    </submittedName>
</protein>
<dbReference type="EMBL" id="BLXT01006630">
    <property type="protein sequence ID" value="GFO32463.1"/>
    <property type="molecule type" value="Genomic_DNA"/>
</dbReference>
<feature type="transmembrane region" description="Helical" evidence="8">
    <location>
        <begin position="338"/>
        <end position="361"/>
    </location>
</feature>
<dbReference type="PANTHER" id="PTHR43220">
    <property type="match status" value="1"/>
</dbReference>
<dbReference type="Pfam" id="PF09335">
    <property type="entry name" value="VTT_dom"/>
    <property type="match status" value="1"/>
</dbReference>
<evidence type="ECO:0000256" key="6">
    <source>
        <dbReference type="ARBA" id="ARBA00025797"/>
    </source>
</evidence>
<evidence type="ECO:0000259" key="9">
    <source>
        <dbReference type="Pfam" id="PF09335"/>
    </source>
</evidence>
<feature type="transmembrane region" description="Helical" evidence="8">
    <location>
        <begin position="191"/>
        <end position="215"/>
    </location>
</feature>
<dbReference type="InterPro" id="IPR045014">
    <property type="entry name" value="TM41A/B"/>
</dbReference>
<evidence type="ECO:0000256" key="2">
    <source>
        <dbReference type="ARBA" id="ARBA00022692"/>
    </source>
</evidence>
<name>A0AAV4CL66_9GAST</name>
<comment type="subcellular location">
    <subcellularLocation>
        <location evidence="1">Membrane</location>
        <topology evidence="1">Multi-pass membrane protein</topology>
    </subcellularLocation>
</comment>
<evidence type="ECO:0000313" key="11">
    <source>
        <dbReference type="Proteomes" id="UP000735302"/>
    </source>
</evidence>
<dbReference type="AlphaFoldDB" id="A0AAV4CL66"/>
<dbReference type="PANTHER" id="PTHR43220:SF21">
    <property type="entry name" value="TRANSMEMBRANE PROTEIN 41A"/>
    <property type="match status" value="1"/>
</dbReference>
<evidence type="ECO:0000313" key="10">
    <source>
        <dbReference type="EMBL" id="GFO32463.1"/>
    </source>
</evidence>
<feature type="domain" description="VTT" evidence="9">
    <location>
        <begin position="207"/>
        <end position="327"/>
    </location>
</feature>
<feature type="region of interest" description="Disordered" evidence="7">
    <location>
        <begin position="72"/>
        <end position="122"/>
    </location>
</feature>
<dbReference type="GO" id="GO:0016020">
    <property type="term" value="C:membrane"/>
    <property type="evidence" value="ECO:0007669"/>
    <property type="project" value="UniProtKB-SubCell"/>
</dbReference>
<evidence type="ECO:0000256" key="4">
    <source>
        <dbReference type="ARBA" id="ARBA00022989"/>
    </source>
</evidence>
<comment type="caution">
    <text evidence="10">The sequence shown here is derived from an EMBL/GenBank/DDBJ whole genome shotgun (WGS) entry which is preliminary data.</text>
</comment>
<evidence type="ECO:0000256" key="1">
    <source>
        <dbReference type="ARBA" id="ARBA00004141"/>
    </source>
</evidence>
<keyword evidence="2 8" id="KW-0812">Transmembrane</keyword>
<dbReference type="Proteomes" id="UP000735302">
    <property type="component" value="Unassembled WGS sequence"/>
</dbReference>
<evidence type="ECO:0000256" key="5">
    <source>
        <dbReference type="ARBA" id="ARBA00023136"/>
    </source>
</evidence>
<feature type="transmembrane region" description="Helical" evidence="8">
    <location>
        <begin position="291"/>
        <end position="318"/>
    </location>
</feature>
<keyword evidence="3" id="KW-0732">Signal</keyword>
<keyword evidence="11" id="KW-1185">Reference proteome</keyword>
<evidence type="ECO:0000256" key="8">
    <source>
        <dbReference type="SAM" id="Phobius"/>
    </source>
</evidence>
<feature type="transmembrane region" description="Helical" evidence="8">
    <location>
        <begin position="227"/>
        <end position="245"/>
    </location>
</feature>
<proteinExistence type="inferred from homology"/>
<sequence>MVSFVESPWAVIATVAEQVINVAGGSKVSAVASEQERANHSHHSRVRCNSAIRLCYSLQLLPVVNEKHDLRGVVPPSPPTQAESLKFTTMHSRRNKTSSLSSSSPLSDEKDHQNHLHHRLHSSQAAGEGRSIFWVPLVFALSSYVLYLLSLGFTDEDTLESHDLKFPTNMEELSEMARFLSHFKDKHWERVLVLFIAAYVYKQTFAIPGSVFLNVLSGALFGPWKGFALTALLSGIGATLCYSLSRTFGRAYVVRWFPDKVSLFQEKIEENRDSLFFFLLFLRLFPMSPNWAMNIVAPIVGIPIHLFFFSVFIGLMPYTFVCAQTGAVLSQVSSVGDIFSTQTMLSMLLAALVALLPGLVINRMHVKRSQDLSR</sequence>
<keyword evidence="5 8" id="KW-0472">Membrane</keyword>
<comment type="similarity">
    <text evidence="6">Belongs to the TMEM41 family.</text>
</comment>
<dbReference type="InterPro" id="IPR032816">
    <property type="entry name" value="VTT_dom"/>
</dbReference>
<evidence type="ECO:0000256" key="7">
    <source>
        <dbReference type="SAM" id="MobiDB-lite"/>
    </source>
</evidence>
<reference evidence="10 11" key="1">
    <citation type="journal article" date="2021" name="Elife">
        <title>Chloroplast acquisition without the gene transfer in kleptoplastic sea slugs, Plakobranchus ocellatus.</title>
        <authorList>
            <person name="Maeda T."/>
            <person name="Takahashi S."/>
            <person name="Yoshida T."/>
            <person name="Shimamura S."/>
            <person name="Takaki Y."/>
            <person name="Nagai Y."/>
            <person name="Toyoda A."/>
            <person name="Suzuki Y."/>
            <person name="Arimoto A."/>
            <person name="Ishii H."/>
            <person name="Satoh N."/>
            <person name="Nishiyama T."/>
            <person name="Hasebe M."/>
            <person name="Maruyama T."/>
            <person name="Minagawa J."/>
            <person name="Obokata J."/>
            <person name="Shigenobu S."/>
        </authorList>
    </citation>
    <scope>NUCLEOTIDE SEQUENCE [LARGE SCALE GENOMIC DNA]</scope>
</reference>
<gene>
    <name evidence="10" type="ORF">PoB_005896800</name>
</gene>
<evidence type="ECO:0000256" key="3">
    <source>
        <dbReference type="ARBA" id="ARBA00022729"/>
    </source>
</evidence>
<feature type="compositionally biased region" description="Polar residues" evidence="7">
    <location>
        <begin position="80"/>
        <end position="90"/>
    </location>
</feature>
<organism evidence="10 11">
    <name type="scientific">Plakobranchus ocellatus</name>
    <dbReference type="NCBI Taxonomy" id="259542"/>
    <lineage>
        <taxon>Eukaryota</taxon>
        <taxon>Metazoa</taxon>
        <taxon>Spiralia</taxon>
        <taxon>Lophotrochozoa</taxon>
        <taxon>Mollusca</taxon>
        <taxon>Gastropoda</taxon>
        <taxon>Heterobranchia</taxon>
        <taxon>Euthyneura</taxon>
        <taxon>Panpulmonata</taxon>
        <taxon>Sacoglossa</taxon>
        <taxon>Placobranchoidea</taxon>
        <taxon>Plakobranchidae</taxon>
        <taxon>Plakobranchus</taxon>
    </lineage>
</organism>
<feature type="transmembrane region" description="Helical" evidence="8">
    <location>
        <begin position="132"/>
        <end position="153"/>
    </location>
</feature>
<accession>A0AAV4CL66</accession>